<dbReference type="EMBL" id="LXQA010972033">
    <property type="protein sequence ID" value="MCI79358.1"/>
    <property type="molecule type" value="Genomic_DNA"/>
</dbReference>
<protein>
    <submittedName>
        <fullName evidence="2">Uncharacterized protein</fullName>
    </submittedName>
</protein>
<organism evidence="2 3">
    <name type="scientific">Trifolium medium</name>
    <dbReference type="NCBI Taxonomy" id="97028"/>
    <lineage>
        <taxon>Eukaryota</taxon>
        <taxon>Viridiplantae</taxon>
        <taxon>Streptophyta</taxon>
        <taxon>Embryophyta</taxon>
        <taxon>Tracheophyta</taxon>
        <taxon>Spermatophyta</taxon>
        <taxon>Magnoliopsida</taxon>
        <taxon>eudicotyledons</taxon>
        <taxon>Gunneridae</taxon>
        <taxon>Pentapetalae</taxon>
        <taxon>rosids</taxon>
        <taxon>fabids</taxon>
        <taxon>Fabales</taxon>
        <taxon>Fabaceae</taxon>
        <taxon>Papilionoideae</taxon>
        <taxon>50 kb inversion clade</taxon>
        <taxon>NPAAA clade</taxon>
        <taxon>Hologalegina</taxon>
        <taxon>IRL clade</taxon>
        <taxon>Trifolieae</taxon>
        <taxon>Trifolium</taxon>
    </lineage>
</organism>
<evidence type="ECO:0000256" key="1">
    <source>
        <dbReference type="SAM" id="Phobius"/>
    </source>
</evidence>
<keyword evidence="1" id="KW-0812">Transmembrane</keyword>
<dbReference type="Proteomes" id="UP000265520">
    <property type="component" value="Unassembled WGS sequence"/>
</dbReference>
<keyword evidence="3" id="KW-1185">Reference proteome</keyword>
<feature type="transmembrane region" description="Helical" evidence="1">
    <location>
        <begin position="12"/>
        <end position="28"/>
    </location>
</feature>
<comment type="caution">
    <text evidence="2">The sequence shown here is derived from an EMBL/GenBank/DDBJ whole genome shotgun (WGS) entry which is preliminary data.</text>
</comment>
<feature type="transmembrane region" description="Helical" evidence="1">
    <location>
        <begin position="40"/>
        <end position="59"/>
    </location>
</feature>
<accession>A0A392UTK1</accession>
<keyword evidence="1" id="KW-1133">Transmembrane helix</keyword>
<dbReference type="AlphaFoldDB" id="A0A392UTK1"/>
<evidence type="ECO:0000313" key="3">
    <source>
        <dbReference type="Proteomes" id="UP000265520"/>
    </source>
</evidence>
<reference evidence="2 3" key="1">
    <citation type="journal article" date="2018" name="Front. Plant Sci.">
        <title>Red Clover (Trifolium pratense) and Zigzag Clover (T. medium) - A Picture of Genomic Similarities and Differences.</title>
        <authorList>
            <person name="Dluhosova J."/>
            <person name="Istvanek J."/>
            <person name="Nedelnik J."/>
            <person name="Repkova J."/>
        </authorList>
    </citation>
    <scope>NUCLEOTIDE SEQUENCE [LARGE SCALE GENOMIC DNA]</scope>
    <source>
        <strain evidence="3">cv. 10/8</strain>
        <tissue evidence="2">Leaf</tissue>
    </source>
</reference>
<evidence type="ECO:0000313" key="2">
    <source>
        <dbReference type="EMBL" id="MCI79358.1"/>
    </source>
</evidence>
<sequence length="65" mass="7276">MARVDRTSIERVMVILVGCMFWAALLPYECSLDELGEHVFALFICSHAALLCAASRSTVHRVDFC</sequence>
<keyword evidence="1" id="KW-0472">Membrane</keyword>
<proteinExistence type="predicted"/>
<name>A0A392UTK1_9FABA</name>